<name>J4I9U7_9APHY</name>
<dbReference type="InterPro" id="IPR031570">
    <property type="entry name" value="NBEA/BDCP_DUF4704"/>
</dbReference>
<organism evidence="4 5">
    <name type="scientific">Fibroporia radiculosa</name>
    <dbReference type="NCBI Taxonomy" id="599839"/>
    <lineage>
        <taxon>Eukaryota</taxon>
        <taxon>Fungi</taxon>
        <taxon>Dikarya</taxon>
        <taxon>Basidiomycota</taxon>
        <taxon>Agaricomycotina</taxon>
        <taxon>Agaricomycetes</taxon>
        <taxon>Polyporales</taxon>
        <taxon>Fibroporiaceae</taxon>
        <taxon>Fibroporia</taxon>
    </lineage>
</organism>
<dbReference type="InterPro" id="IPR056252">
    <property type="entry name" value="Alfy-like_Arm-like"/>
</dbReference>
<dbReference type="HOGENOM" id="CLU_294260_0_0_1"/>
<evidence type="ECO:0000313" key="5">
    <source>
        <dbReference type="Proteomes" id="UP000006352"/>
    </source>
</evidence>
<feature type="domain" description="Alfy-like armadillo-like repeat" evidence="3">
    <location>
        <begin position="33"/>
        <end position="294"/>
    </location>
</feature>
<evidence type="ECO:0008006" key="6">
    <source>
        <dbReference type="Google" id="ProtNLM"/>
    </source>
</evidence>
<dbReference type="OrthoDB" id="26681at2759"/>
<dbReference type="InParanoid" id="J4I9U7"/>
<dbReference type="PANTHER" id="PTHR46108:SF4">
    <property type="entry name" value="BLUE CHEESE"/>
    <property type="match status" value="1"/>
</dbReference>
<dbReference type="RefSeq" id="XP_012181064.1">
    <property type="nucleotide sequence ID" value="XM_012325674.1"/>
</dbReference>
<dbReference type="GeneID" id="24096692"/>
<dbReference type="SUPFAM" id="SSF49899">
    <property type="entry name" value="Concanavalin A-like lectins/glucanases"/>
    <property type="match status" value="1"/>
</dbReference>
<dbReference type="Pfam" id="PF23295">
    <property type="entry name" value="Arm_4"/>
    <property type="match status" value="1"/>
</dbReference>
<dbReference type="InterPro" id="IPR013320">
    <property type="entry name" value="ConA-like_dom_sf"/>
</dbReference>
<evidence type="ECO:0000259" key="3">
    <source>
        <dbReference type="Pfam" id="PF23295"/>
    </source>
</evidence>
<dbReference type="Gene3D" id="2.60.120.200">
    <property type="match status" value="1"/>
</dbReference>
<dbReference type="Pfam" id="PF15787">
    <property type="entry name" value="DUF4704"/>
    <property type="match status" value="1"/>
</dbReference>
<reference evidence="4 5" key="1">
    <citation type="journal article" date="2012" name="Appl. Environ. Microbiol.">
        <title>Short-read sequencing for genomic analysis of the brown rot fungus Fibroporia radiculosa.</title>
        <authorList>
            <person name="Tang J.D."/>
            <person name="Perkins A.D."/>
            <person name="Sonstegard T.S."/>
            <person name="Schroeder S.G."/>
            <person name="Burgess S.C."/>
            <person name="Diehl S.V."/>
        </authorList>
    </citation>
    <scope>NUCLEOTIDE SEQUENCE [LARGE SCALE GENOMIC DNA]</scope>
    <source>
        <strain evidence="4 5">TFFH 294</strain>
    </source>
</reference>
<dbReference type="STRING" id="599839.J4I9U7"/>
<accession>J4I9U7</accession>
<evidence type="ECO:0000256" key="1">
    <source>
        <dbReference type="ARBA" id="ARBA00022574"/>
    </source>
</evidence>
<dbReference type="PANTHER" id="PTHR46108">
    <property type="entry name" value="BLUE CHEESE"/>
    <property type="match status" value="1"/>
</dbReference>
<gene>
    <name evidence="4" type="ORF">FIBRA_03848</name>
</gene>
<dbReference type="InterPro" id="IPR051944">
    <property type="entry name" value="BEACH_domain_protein"/>
</dbReference>
<protein>
    <recommendedName>
        <fullName evidence="6">DUF4704 domain-containing protein</fullName>
    </recommendedName>
</protein>
<dbReference type="Proteomes" id="UP000006352">
    <property type="component" value="Unassembled WGS sequence"/>
</dbReference>
<evidence type="ECO:0000313" key="4">
    <source>
        <dbReference type="EMBL" id="CCM01781.1"/>
    </source>
</evidence>
<dbReference type="AlphaFoldDB" id="J4I9U7"/>
<evidence type="ECO:0000259" key="2">
    <source>
        <dbReference type="Pfam" id="PF15787"/>
    </source>
</evidence>
<sequence length="1160" mass="129309">MFRTLLTPLSARFSFQPSTPHPSGQIERDELAPEVFARDVLVEVMRSSIERLKAAEILEVRGEVLTEIHKVMLEDVTTKDVFRETDGFLVVISVLSALQADLGNNEARRVQILDATRLAFVILAEALYQHGENIDFFKHSVGYDSLTQAILGLVSDRTTIRHTLGFLVSLALHRFSMSGIFDFGSETDYAQLDHRIRDFEPAFGTIFLPEALSMLYRFIPQASADGPALRYSIFKLLERLSYHNHRNHCVLSSLDIAGPLFQQYCVWKDDVDVVKQERQLVAKLLRRLIDVGTTTDEARLMFQRALRVDDTLDPDVLELLRAGMKVQWPEHMTLQSPAALQVIHPSIRGLSPSGFTFMIWVWIEKLPTTSHTIFSCLLRNTTIVTLLLRPDGTLAYSGSPGRDPVPLNVNVVRARWAHLTLVHYPHRSSNPTVRLFLDGVLVDALNWHYPGLEATPGLGMYQIGDNGASGMNWCFASAYLIASPLGDSIPRFIHHLGPRYSAQFKSTELAKFLTYEASTALHIHLDGGAQQSVTRKDVAQLHDAIKGGLKISESSFLFAITPSSKIYRRGMPKSQGIIADGDVFIARRGALDLAMWRIGGATVALRLVGLSHSAHEVSRALGILVDGLKNSWQNSEDMERLRGYDVLTAFLRAKSQYINMTGFETLFEFLGFNFRTPDQSTIVNTIAYRAIALDFQLWASTREEIQRVHLEHFATLLSASKFKRFNMKQRIIKLGVIRKLLFVLQTSLYSMDMLSSLIGAIKVVAQAQFTLDDAIKPIVSYLASNLHEVAADAASPRSIVSRIDYVNAQCKAEQVLGMLVSILSSPAAYAKFSGGLPVGRVCLLLLGERPSPTTASLILQLVGISLSTSVSFSRKFELASGWNVLKTILPHAWDSVVQKAAFDLLFGQVGDQAGAPPVVTCPQILPAIFSALKLNLDIAMKTVGGNLVDFSEQTATVESLLEELIQYHSTIPTFRHVFKSQAITLSFIEAYQSLVTSVSMAGDLYPDFIRILEKLSHLGLSIVLDNNVSNSQKGEIMEILQSAETALNPRSSQETTIDSAAVVGGKHRRRRVASVRLSVQLGESTVKRSVSRIQDWRKAVIATERKRIRKTVLDMREYHRQISSLTDWAGILDIERGLWANSSHIRSWRLDETEGPYRTR</sequence>
<proteinExistence type="predicted"/>
<keyword evidence="1" id="KW-0853">WD repeat</keyword>
<feature type="domain" description="DUF4704" evidence="2">
    <location>
        <begin position="619"/>
        <end position="864"/>
    </location>
</feature>
<dbReference type="EMBL" id="HE797049">
    <property type="protein sequence ID" value="CCM01781.1"/>
    <property type="molecule type" value="Genomic_DNA"/>
</dbReference>
<keyword evidence="5" id="KW-1185">Reference proteome</keyword>